<reference evidence="1" key="1">
    <citation type="submission" date="2022-11" db="EMBL/GenBank/DDBJ databases">
        <title>Isolation and characterization of PLA-degrading bacterium Massilia sp. from Antarctic soil.</title>
        <authorList>
            <person name="Sato K."/>
            <person name="Gomez-Fuentes C."/>
            <person name="Ahmad S.A."/>
            <person name="Zulkharnain A."/>
        </authorList>
    </citation>
    <scope>NUCLEOTIDE SEQUENCE</scope>
    <source>
        <strain evidence="1">N-3</strain>
    </source>
</reference>
<evidence type="ECO:0000313" key="1">
    <source>
        <dbReference type="EMBL" id="BDT57230.1"/>
    </source>
</evidence>
<protein>
    <submittedName>
        <fullName evidence="1">Uncharacterized protein</fullName>
    </submittedName>
</protein>
<sequence>MPAKAAVNTEPKSNTALPPSLRAGTLTGIFAKHPYDGTPKTYFPRLAVTVTDWSRNDCWIAVATIWWSKARSESIAPFAVCWGKSVGFAVNNAANLHLFMQQMAVEHSGNVRTTGPKPPMLAIPERKPFGESKQLAFQGFIEQLLLDTGWQAGAPTNLWLVGYDPSAAKAAPADATTVASNKSLGGKARALLEQALACTAISKRFNFAEAALKQAGWRPEQGVSPIALPEPLKVYGLNTSKIAISRDGGEQTYRSFLPGVNSQQVVKAASLKLGKDGKSYGRATKLGVLILGNENGETTLTCTVDTEGAEG</sequence>
<keyword evidence="2" id="KW-1185">Reference proteome</keyword>
<proteinExistence type="predicted"/>
<dbReference type="EMBL" id="AP026966">
    <property type="protein sequence ID" value="BDT57230.1"/>
    <property type="molecule type" value="Genomic_DNA"/>
</dbReference>
<organism evidence="1 2">
    <name type="scientific">Massilia varians</name>
    <dbReference type="NCBI Taxonomy" id="457921"/>
    <lineage>
        <taxon>Bacteria</taxon>
        <taxon>Pseudomonadati</taxon>
        <taxon>Pseudomonadota</taxon>
        <taxon>Betaproteobacteria</taxon>
        <taxon>Burkholderiales</taxon>
        <taxon>Oxalobacteraceae</taxon>
        <taxon>Telluria group</taxon>
        <taxon>Massilia</taxon>
    </lineage>
</organism>
<dbReference type="Proteomes" id="UP001163336">
    <property type="component" value="Chromosome"/>
</dbReference>
<dbReference type="RefSeq" id="WP_281912423.1">
    <property type="nucleotide sequence ID" value="NZ_AP026966.1"/>
</dbReference>
<evidence type="ECO:0000313" key="2">
    <source>
        <dbReference type="Proteomes" id="UP001163336"/>
    </source>
</evidence>
<accession>A0ABM8C232</accession>
<name>A0ABM8C232_9BURK</name>
<gene>
    <name evidence="1" type="ORF">MasN3_07240</name>
</gene>